<dbReference type="InterPro" id="IPR025392">
    <property type="entry name" value="DUF4124"/>
</dbReference>
<evidence type="ECO:0000313" key="4">
    <source>
        <dbReference type="EMBL" id="CUA97014.1"/>
    </source>
</evidence>
<evidence type="ECO:0000313" key="5">
    <source>
        <dbReference type="Proteomes" id="UP000183649"/>
    </source>
</evidence>
<dbReference type="AlphaFoldDB" id="A0A0K6I1H5"/>
<feature type="chain" id="PRO_5005504746" description="DUF4124 domain-containing protein" evidence="2">
    <location>
        <begin position="33"/>
        <end position="174"/>
    </location>
</feature>
<dbReference type="Pfam" id="PF13511">
    <property type="entry name" value="DUF4124"/>
    <property type="match status" value="1"/>
</dbReference>
<keyword evidence="5" id="KW-1185">Reference proteome</keyword>
<evidence type="ECO:0000256" key="2">
    <source>
        <dbReference type="SAM" id="SignalP"/>
    </source>
</evidence>
<accession>A0A0K6I1H5</accession>
<gene>
    <name evidence="4" type="ORF">Ga0061069_10561</name>
</gene>
<feature type="region of interest" description="Disordered" evidence="1">
    <location>
        <begin position="65"/>
        <end position="90"/>
    </location>
</feature>
<name>A0A0K6I1H5_9BURK</name>
<keyword evidence="2" id="KW-0732">Signal</keyword>
<evidence type="ECO:0000259" key="3">
    <source>
        <dbReference type="Pfam" id="PF13511"/>
    </source>
</evidence>
<dbReference type="Proteomes" id="UP000183649">
    <property type="component" value="Unassembled WGS sequence"/>
</dbReference>
<feature type="signal peptide" evidence="2">
    <location>
        <begin position="1"/>
        <end position="32"/>
    </location>
</feature>
<dbReference type="OrthoDB" id="9181422at2"/>
<reference evidence="5" key="1">
    <citation type="submission" date="2015-08" db="EMBL/GenBank/DDBJ databases">
        <authorList>
            <person name="Varghese N."/>
        </authorList>
    </citation>
    <scope>NUCLEOTIDE SEQUENCE [LARGE SCALE GENOMIC DNA]</scope>
    <source>
        <strain evidence="5">DSM 18181</strain>
    </source>
</reference>
<evidence type="ECO:0000256" key="1">
    <source>
        <dbReference type="SAM" id="MobiDB-lite"/>
    </source>
</evidence>
<organism evidence="4 5">
    <name type="scientific">Thiomonas bhubaneswarensis</name>
    <dbReference type="NCBI Taxonomy" id="339866"/>
    <lineage>
        <taxon>Bacteria</taxon>
        <taxon>Pseudomonadati</taxon>
        <taxon>Pseudomonadota</taxon>
        <taxon>Betaproteobacteria</taxon>
        <taxon>Burkholderiales</taxon>
        <taxon>Thiomonas</taxon>
    </lineage>
</organism>
<dbReference type="EMBL" id="CYHF01000005">
    <property type="protein sequence ID" value="CUA97014.1"/>
    <property type="molecule type" value="Genomic_DNA"/>
</dbReference>
<proteinExistence type="predicted"/>
<feature type="domain" description="DUF4124" evidence="3">
    <location>
        <begin position="23"/>
        <end position="75"/>
    </location>
</feature>
<sequence length="174" mass="19023">MHTFLQSALSRAPLAALAVALPCLLLGQAAQAAQWKWRDAQGVMHYSDVPPPDNVPARDILQRPAQPSPALVQAQPPGTAASKPHPAASELEQKIAEKKKAEQEAQAQAKLQQQQAVALQNQQNCLQAQQQLQVLDSGQRMVQIDAQGQRVIMDDAQRNAERARIANLISQYCR</sequence>
<protein>
    <recommendedName>
        <fullName evidence="3">DUF4124 domain-containing protein</fullName>
    </recommendedName>
</protein>
<dbReference type="RefSeq" id="WP_055450470.1">
    <property type="nucleotide sequence ID" value="NZ_CYHF01000005.1"/>
</dbReference>
<dbReference type="STRING" id="339866.GCA_001418255_01567"/>